<proteinExistence type="inferred from homology"/>
<dbReference type="GO" id="GO:0000272">
    <property type="term" value="P:polysaccharide catabolic process"/>
    <property type="evidence" value="ECO:0007669"/>
    <property type="project" value="InterPro"/>
</dbReference>
<dbReference type="Pfam" id="PF05922">
    <property type="entry name" value="Inhibitor_I9"/>
    <property type="match status" value="1"/>
</dbReference>
<evidence type="ECO:0000259" key="11">
    <source>
        <dbReference type="PROSITE" id="PS51766"/>
    </source>
</evidence>
<dbReference type="PRINTS" id="PR00723">
    <property type="entry name" value="SUBTILISIN"/>
</dbReference>
<dbReference type="PROSITE" id="PS00136">
    <property type="entry name" value="SUBTILASE_ASP"/>
    <property type="match status" value="1"/>
</dbReference>
<keyword evidence="7 9" id="KW-0720">Serine protease</keyword>
<keyword evidence="2" id="KW-0134">Cell wall</keyword>
<dbReference type="InterPro" id="IPR003137">
    <property type="entry name" value="PA_domain"/>
</dbReference>
<dbReference type="PANTHER" id="PTHR43806">
    <property type="entry name" value="PEPTIDASE S8"/>
    <property type="match status" value="1"/>
</dbReference>
<feature type="domain" description="Dockerin" evidence="11">
    <location>
        <begin position="1274"/>
        <end position="1335"/>
    </location>
</feature>
<accession>A0A3Q9QYD0</accession>
<keyword evidence="13" id="KW-1185">Reference proteome</keyword>
<dbReference type="Pfam" id="PF02225">
    <property type="entry name" value="PA"/>
    <property type="match status" value="1"/>
</dbReference>
<evidence type="ECO:0000256" key="2">
    <source>
        <dbReference type="ARBA" id="ARBA00022512"/>
    </source>
</evidence>
<evidence type="ECO:0000256" key="10">
    <source>
        <dbReference type="RuleBase" id="RU003355"/>
    </source>
</evidence>
<evidence type="ECO:0000256" key="9">
    <source>
        <dbReference type="PROSITE-ProRule" id="PRU01240"/>
    </source>
</evidence>
<dbReference type="PROSITE" id="PS00138">
    <property type="entry name" value="SUBTILASE_SER"/>
    <property type="match status" value="1"/>
</dbReference>
<dbReference type="InterPro" id="IPR002105">
    <property type="entry name" value="Dockerin_1_rpt"/>
</dbReference>
<dbReference type="EMBL" id="CP022572">
    <property type="protein sequence ID" value="AZU61643.1"/>
    <property type="molecule type" value="Genomic_DNA"/>
</dbReference>
<dbReference type="InterPro" id="IPR036439">
    <property type="entry name" value="Dockerin_dom_sf"/>
</dbReference>
<name>A0A3Q9QYD0_9BACI</name>
<keyword evidence="6 9" id="KW-0378">Hydrolase</keyword>
<keyword evidence="3" id="KW-0964">Secreted</keyword>
<reference evidence="12 13" key="1">
    <citation type="submission" date="2017-07" db="EMBL/GenBank/DDBJ databases">
        <title>The complete genome sequence of Bacillus mesonae strain H20-5, an efficient strain improving plant abiotic stress resistance.</title>
        <authorList>
            <person name="Kim S.Y."/>
            <person name="Song H."/>
            <person name="Sang M.K."/>
            <person name="Weon H.-Y."/>
            <person name="Song J."/>
        </authorList>
    </citation>
    <scope>NUCLEOTIDE SEQUENCE [LARGE SCALE GENOMIC DNA]</scope>
    <source>
        <strain evidence="12 13">H20-5</strain>
    </source>
</reference>
<dbReference type="SUPFAM" id="SSF49384">
    <property type="entry name" value="Carbohydrate-binding domain"/>
    <property type="match status" value="1"/>
</dbReference>
<dbReference type="InterPro" id="IPR023827">
    <property type="entry name" value="Peptidase_S8_Asp-AS"/>
</dbReference>
<dbReference type="InterPro" id="IPR022398">
    <property type="entry name" value="Peptidase_S8_His-AS"/>
</dbReference>
<evidence type="ECO:0000256" key="6">
    <source>
        <dbReference type="ARBA" id="ARBA00022801"/>
    </source>
</evidence>
<evidence type="ECO:0000256" key="7">
    <source>
        <dbReference type="ARBA" id="ARBA00022825"/>
    </source>
</evidence>
<gene>
    <name evidence="12" type="ORF">CHR53_10345</name>
</gene>
<dbReference type="Pfam" id="PF00082">
    <property type="entry name" value="Peptidase_S8"/>
    <property type="match status" value="1"/>
</dbReference>
<dbReference type="InterPro" id="IPR010259">
    <property type="entry name" value="S8pro/Inhibitor_I9"/>
</dbReference>
<dbReference type="Gene3D" id="2.60.40.4130">
    <property type="match status" value="1"/>
</dbReference>
<feature type="active site" description="Charge relay system" evidence="8 9">
    <location>
        <position position="229"/>
    </location>
</feature>
<evidence type="ECO:0000313" key="13">
    <source>
        <dbReference type="Proteomes" id="UP000282892"/>
    </source>
</evidence>
<dbReference type="CDD" id="cd02133">
    <property type="entry name" value="PA_C5a_like"/>
    <property type="match status" value="1"/>
</dbReference>
<dbReference type="PROSITE" id="PS51892">
    <property type="entry name" value="SUBTILASE"/>
    <property type="match status" value="1"/>
</dbReference>
<sequence>MKRKTFFKQAAVISLSVGLMLSSMNFTLTPKVTAAGSKAESILASLTPEQRNALKRLELTELTGLQGFNKQELNRDEDLDVIVQFHSMPGKIAVLDAEVKGKKLSQKKADEQVAKEHEQFKKDIQSILSTGNMKAKKTNHKITSSYKTVYNGVAMKLPAKQVASLLKSGVVKAVYKNETYRVDPIYYVGDGDKAGHTPGTAVESLSYLKVDKLREEGLTGKGVKVGVIDTGIDYNHPDLKKVYKGGYDFVDHDNDPMETTYEDWKKSLYPEIYNNSTYYTSHGTHVSGTIAGQGMNKEISVEGVAPDVDLYAYRVLGPYGTGTANNIIAGVEKAVEEGMDIINLSLGSGINDPYYPTSTVVNNAVLSGVTAVVAAGNSGPGEYTIGSPGAAALALTIGASDVPMSVSTFKGKIGTETGIELVSMARNYTDKLKDLEGKFFQVVDVGVGASANYSGQDVQGKIALIARGDIALSEKVILAKQKGAAAVLLYNNVDGQIDANLGESTKFIPTFSVTKDAGEKIKVQLQAGNTDFTFSNYGASLTEGDRLAEFSSRGPARQTYGMKPEVVAPGVSVLSTVPSYIADPKNQGNYQFAYSRYSGTSMATPFTVGVAALMLQANPKLMPEDIKTVLMNTADPLNGNYSVFEVGAGRINPYKAVHNGATFQVLDKTLIPGVEDLAEVKSLTGGLSFDHELVDNNFHITKSMKVKNNGNMKKKFTVDITEGKGSNSLKQNGMALIIANNITVKGNEEKKVSASLRIHKKAKEGYYTGYITLINTENSAEQYRLPYSFRLLKEGFNKIEIENPVYSPVYLNNGNLDFFREPYVYSQLNINAPMNKLDVVLQDEKGNDLGLIGTADLNGAYDNVTYGLTFFNGMYYKFTGDAKKPISSKFSYAQEGHYQIKFIGTGQSGKVFTENRHLWIYLNQPNFESSLDRNSPFIEFKPGQETYPFEIKITDPIIEEMKKYGVDYAQSSNYMVYYWGPWGYPSMPIYMDKDGKFVEEVAMDKSEKALYFGMDGYNIAGNKISKYYYFVKEGTPVTYPTSETTEVNAGGMIKATIMLDNVQDISKAEWNFNDLYGTKSVELVDAKLVDAYLDQAEITVKDNRVAVQFNHSSGTFEQQAVAEVTFKVLDDQYFTMGDINPSVAVTNEKNQKIQVINAPYTFKINPQFSKVKGTIGPEGFYVGNPEDEGGYLGKRDWTKVGGSVKLIDSKGKEFDVTSSINAYGTFSAENLPLSKEPYTVEMKAPGHFLTKSEVPSSIIRNGVAYGISFNMSMILLVAGDVNQDGVIDVLDALAVQNTWKTNDRTADINFDGVVDEKDMAFIQKNYLKQNEDFTNGPEPKTSYNGKTLKMILAELGINP</sequence>
<dbReference type="GO" id="GO:0004553">
    <property type="term" value="F:hydrolase activity, hydrolyzing O-glycosyl compounds"/>
    <property type="evidence" value="ECO:0007669"/>
    <property type="project" value="InterPro"/>
</dbReference>
<evidence type="ECO:0000256" key="4">
    <source>
        <dbReference type="ARBA" id="ARBA00022670"/>
    </source>
</evidence>
<dbReference type="InterPro" id="IPR016134">
    <property type="entry name" value="Dockerin_dom"/>
</dbReference>
<dbReference type="OrthoDB" id="9798386at2"/>
<protein>
    <recommendedName>
        <fullName evidence="11">Dockerin domain-containing protein</fullName>
    </recommendedName>
</protein>
<evidence type="ECO:0000256" key="3">
    <source>
        <dbReference type="ARBA" id="ARBA00022525"/>
    </source>
</evidence>
<evidence type="ECO:0000256" key="8">
    <source>
        <dbReference type="PIRSR" id="PIRSR615500-1"/>
    </source>
</evidence>
<dbReference type="GO" id="GO:0030246">
    <property type="term" value="F:carbohydrate binding"/>
    <property type="evidence" value="ECO:0007669"/>
    <property type="project" value="InterPro"/>
</dbReference>
<organism evidence="12 13">
    <name type="scientific">Neobacillus mesonae</name>
    <dbReference type="NCBI Taxonomy" id="1193713"/>
    <lineage>
        <taxon>Bacteria</taxon>
        <taxon>Bacillati</taxon>
        <taxon>Bacillota</taxon>
        <taxon>Bacilli</taxon>
        <taxon>Bacillales</taxon>
        <taxon>Bacillaceae</taxon>
        <taxon>Neobacillus</taxon>
    </lineage>
</organism>
<evidence type="ECO:0000256" key="5">
    <source>
        <dbReference type="ARBA" id="ARBA00022729"/>
    </source>
</evidence>
<dbReference type="CDD" id="cd07474">
    <property type="entry name" value="Peptidases_S8_subtilisin_Vpr-like"/>
    <property type="match status" value="1"/>
</dbReference>
<dbReference type="InterPro" id="IPR050131">
    <property type="entry name" value="Peptidase_S8_subtilisin-like"/>
</dbReference>
<dbReference type="GO" id="GO:0006508">
    <property type="term" value="P:proteolysis"/>
    <property type="evidence" value="ECO:0007669"/>
    <property type="project" value="UniProtKB-KW"/>
</dbReference>
<keyword evidence="4 9" id="KW-0645">Protease</keyword>
<dbReference type="InterPro" id="IPR034213">
    <property type="entry name" value="S8_Vpr-like"/>
</dbReference>
<dbReference type="SUPFAM" id="SSF63446">
    <property type="entry name" value="Type I dockerin domain"/>
    <property type="match status" value="1"/>
</dbReference>
<dbReference type="InterPro" id="IPR000209">
    <property type="entry name" value="Peptidase_S8/S53_dom"/>
</dbReference>
<dbReference type="InterPro" id="IPR036852">
    <property type="entry name" value="Peptidase_S8/S53_dom_sf"/>
</dbReference>
<dbReference type="InterPro" id="IPR015500">
    <property type="entry name" value="Peptidase_S8_subtilisin-rel"/>
</dbReference>
<dbReference type="SUPFAM" id="SSF52743">
    <property type="entry name" value="Subtilisin-like"/>
    <property type="match status" value="1"/>
</dbReference>
<dbReference type="PROSITE" id="PS51766">
    <property type="entry name" value="DOCKERIN"/>
    <property type="match status" value="1"/>
</dbReference>
<dbReference type="InterPro" id="IPR008965">
    <property type="entry name" value="CBM2/CBM3_carb-bd_dom_sf"/>
</dbReference>
<dbReference type="Proteomes" id="UP000282892">
    <property type="component" value="Chromosome"/>
</dbReference>
<dbReference type="PANTHER" id="PTHR43806:SF65">
    <property type="entry name" value="SERINE PROTEASE APRX"/>
    <property type="match status" value="1"/>
</dbReference>
<evidence type="ECO:0000256" key="1">
    <source>
        <dbReference type="ARBA" id="ARBA00011073"/>
    </source>
</evidence>
<feature type="active site" description="Charge relay system" evidence="8 9">
    <location>
        <position position="282"/>
    </location>
</feature>
<dbReference type="PROSITE" id="PS00137">
    <property type="entry name" value="SUBTILASE_HIS"/>
    <property type="match status" value="1"/>
</dbReference>
<dbReference type="InterPro" id="IPR046450">
    <property type="entry name" value="PA_dom_sf"/>
</dbReference>
<feature type="active site" description="Charge relay system" evidence="8 9">
    <location>
        <position position="601"/>
    </location>
</feature>
<dbReference type="GO" id="GO:0004252">
    <property type="term" value="F:serine-type endopeptidase activity"/>
    <property type="evidence" value="ECO:0007669"/>
    <property type="project" value="UniProtKB-UniRule"/>
</dbReference>
<dbReference type="STRING" id="1193713.GCA_001636315_04504"/>
<dbReference type="Gene3D" id="3.50.30.30">
    <property type="match status" value="1"/>
</dbReference>
<dbReference type="CDD" id="cd14254">
    <property type="entry name" value="Dockerin_II"/>
    <property type="match status" value="1"/>
</dbReference>
<dbReference type="KEGG" id="nmk:CHR53_10345"/>
<dbReference type="Gene3D" id="3.40.50.200">
    <property type="entry name" value="Peptidase S8/S53 domain"/>
    <property type="match status" value="2"/>
</dbReference>
<keyword evidence="5" id="KW-0732">Signal</keyword>
<comment type="similarity">
    <text evidence="1 9 10">Belongs to the peptidase S8 family.</text>
</comment>
<dbReference type="SUPFAM" id="SSF52025">
    <property type="entry name" value="PA domain"/>
    <property type="match status" value="1"/>
</dbReference>
<dbReference type="RefSeq" id="WP_127486413.1">
    <property type="nucleotide sequence ID" value="NZ_CP022572.1"/>
</dbReference>
<dbReference type="Pfam" id="PF00404">
    <property type="entry name" value="Dockerin_1"/>
    <property type="match status" value="1"/>
</dbReference>
<evidence type="ECO:0000313" key="12">
    <source>
        <dbReference type="EMBL" id="AZU61643.1"/>
    </source>
</evidence>
<dbReference type="InterPro" id="IPR023828">
    <property type="entry name" value="Peptidase_S8_Ser-AS"/>
</dbReference>